<dbReference type="GO" id="GO:0042952">
    <property type="term" value="P:beta-ketoadipate pathway"/>
    <property type="evidence" value="ECO:0007669"/>
    <property type="project" value="InterPro"/>
</dbReference>
<name>A8I5Z7_AZOC5</name>
<dbReference type="EMBL" id="AP009384">
    <property type="protein sequence ID" value="BAF88341.1"/>
    <property type="molecule type" value="Genomic_DNA"/>
</dbReference>
<dbReference type="InterPro" id="IPR050266">
    <property type="entry name" value="AB_hydrolase_sf"/>
</dbReference>
<feature type="domain" description="AB hydrolase-1" evidence="1">
    <location>
        <begin position="22"/>
        <end position="251"/>
    </location>
</feature>
<accession>A8I5Z7</accession>
<dbReference type="NCBIfam" id="TIGR02427">
    <property type="entry name" value="protocat_pcaD"/>
    <property type="match status" value="1"/>
</dbReference>
<reference evidence="3" key="2">
    <citation type="submission" date="2007-04" db="EMBL/GenBank/DDBJ databases">
        <title>Complete genome sequence of the nitrogen-fixing bacterium Azorhizobium caulinodans ORS571.</title>
        <authorList>
            <person name="Lee K.B."/>
            <person name="Backer P.D."/>
            <person name="Aono T."/>
            <person name="Liu C.T."/>
            <person name="Suzuki S."/>
            <person name="Suzuki T."/>
            <person name="Kaneko T."/>
            <person name="Yamada M."/>
            <person name="Tabata S."/>
            <person name="Kupfer D.M."/>
            <person name="Najar F.Z."/>
            <person name="Wiley G.B."/>
            <person name="Roe B."/>
            <person name="Binnewies T."/>
            <person name="Ussery D."/>
            <person name="Vereecke D."/>
            <person name="Gevers D."/>
            <person name="Holsters M."/>
            <person name="Oyaizu H."/>
        </authorList>
    </citation>
    <scope>NUCLEOTIDE SEQUENCE [LARGE SCALE GENOMIC DNA]</scope>
    <source>
        <strain evidence="3">ATCC 43989 / DSM 5975 / JCM 20966 / LMG 6465 / NBRC 14845 / NCIMB 13405 / ORS 571</strain>
    </source>
</reference>
<evidence type="ECO:0000313" key="2">
    <source>
        <dbReference type="EMBL" id="BAF88341.1"/>
    </source>
</evidence>
<dbReference type="AlphaFoldDB" id="A8I5Z7"/>
<dbReference type="RefSeq" id="WP_012170870.1">
    <property type="nucleotide sequence ID" value="NC_009937.1"/>
</dbReference>
<dbReference type="InterPro" id="IPR026968">
    <property type="entry name" value="PcaD/CatD"/>
</dbReference>
<dbReference type="KEGG" id="azc:AZC_2343"/>
<dbReference type="InterPro" id="IPR000073">
    <property type="entry name" value="AB_hydrolase_1"/>
</dbReference>
<evidence type="ECO:0000259" key="1">
    <source>
        <dbReference type="Pfam" id="PF00561"/>
    </source>
</evidence>
<proteinExistence type="predicted"/>
<dbReference type="PRINTS" id="PR00111">
    <property type="entry name" value="ABHYDROLASE"/>
</dbReference>
<gene>
    <name evidence="2" type="ordered locus">AZC_2343</name>
</gene>
<reference evidence="2 3" key="3">
    <citation type="journal article" date="2008" name="BMC Genomics">
        <title>The genome of the versatile nitrogen fixer Azorhizobium caulinodans ORS571.</title>
        <authorList>
            <person name="Lee KB."/>
            <person name="Backer P.D."/>
            <person name="Aono T."/>
            <person name="Liu CT."/>
            <person name="Suzuki S."/>
            <person name="Suzuki T."/>
            <person name="Kaneko T."/>
            <person name="Yamada M."/>
            <person name="Tabata S."/>
            <person name="Kupfer D.M."/>
            <person name="Najar F.Z."/>
            <person name="Wiley G.B."/>
            <person name="Roe B."/>
            <person name="Binnewies T.T."/>
            <person name="Ussery D.W."/>
            <person name="D'Haeze W."/>
            <person name="Herder J.D."/>
            <person name="Gevers D."/>
            <person name="Vereecke D."/>
            <person name="Holsters M."/>
            <person name="Oyaizu H."/>
        </authorList>
    </citation>
    <scope>NUCLEOTIDE SEQUENCE [LARGE SCALE GENOMIC DNA]</scope>
    <source>
        <strain evidence="3">ATCC 43989 / DSM 5975 / JCM 20966 / LMG 6465 / NBRC 14845 / NCIMB 13405 / ORS 571</strain>
    </source>
</reference>
<dbReference type="PANTHER" id="PTHR43798">
    <property type="entry name" value="MONOACYLGLYCEROL LIPASE"/>
    <property type="match status" value="1"/>
</dbReference>
<dbReference type="InterPro" id="IPR029058">
    <property type="entry name" value="AB_hydrolase_fold"/>
</dbReference>
<evidence type="ECO:0000313" key="3">
    <source>
        <dbReference type="Proteomes" id="UP000000270"/>
    </source>
</evidence>
<dbReference type="eggNOG" id="COG2267">
    <property type="taxonomic scope" value="Bacteria"/>
</dbReference>
<dbReference type="Gene3D" id="3.40.50.1820">
    <property type="entry name" value="alpha/beta hydrolase"/>
    <property type="match status" value="1"/>
</dbReference>
<reference evidence="2 3" key="1">
    <citation type="journal article" date="2007" name="Appl. Environ. Microbiol.">
        <title>Rhizobial factors required for stem nodule maturation and maintenance in Sesbania rostrata-Azorhizobium caulinodans ORS571 symbiosis.</title>
        <authorList>
            <person name="Suzuki S."/>
            <person name="Aono T."/>
            <person name="Lee KB."/>
            <person name="Suzuki T."/>
            <person name="Liu CT."/>
            <person name="Miwa H."/>
            <person name="Wakao S."/>
            <person name="Iki T."/>
            <person name="Oyaizu H."/>
        </authorList>
    </citation>
    <scope>NUCLEOTIDE SEQUENCE [LARGE SCALE GENOMIC DNA]</scope>
    <source>
        <strain evidence="3">ATCC 43989 / DSM 5975 / JCM 20966 / LMG 6465 / NBRC 14845 / NCIMB 13405 / ORS 571</strain>
    </source>
</reference>
<dbReference type="SUPFAM" id="SSF53474">
    <property type="entry name" value="alpha/beta-Hydrolases"/>
    <property type="match status" value="1"/>
</dbReference>
<keyword evidence="3" id="KW-1185">Reference proteome</keyword>
<reference evidence="2 3" key="6">
    <citation type="journal article" date="2011" name="Appl. Environ. Microbiol.">
        <title>Involvement of the azorhizobial chromosome partition gene (parA) in the onset of bacteroid differentiation during Sesbania rostrata stem nodule development.</title>
        <authorList>
            <person name="Liu CT."/>
            <person name="Lee KB."/>
            <person name="Wang YS."/>
            <person name="Peng MH."/>
            <person name="Lee KT."/>
            <person name="Suzuki S."/>
            <person name="Suzuki T."/>
            <person name="Oyaizu H."/>
        </authorList>
    </citation>
    <scope>NUCLEOTIDE SEQUENCE [LARGE SCALE GENOMIC DNA]</scope>
    <source>
        <strain evidence="3">ATCC 43989 / DSM 5975 / JCM 20966 / LMG 6465 / NBRC 14845 / NCIMB 13405 / ORS 571</strain>
    </source>
</reference>
<dbReference type="STRING" id="438753.AZC_2343"/>
<reference evidence="2 3" key="4">
    <citation type="journal article" date="2009" name="Appl. Environ. Microbiol.">
        <title>Comparative genome-wide transcriptional profiling of Azorhizobium caulinodans ORS571 grown under free-living and symbiotic conditions.</title>
        <authorList>
            <person name="Tsukada S."/>
            <person name="Aono T."/>
            <person name="Akiba N."/>
            <person name="Lee KB."/>
            <person name="Liu CT."/>
            <person name="Toyazaki H."/>
            <person name="Oyaizu H."/>
        </authorList>
    </citation>
    <scope>NUCLEOTIDE SEQUENCE [LARGE SCALE GENOMIC DNA]</scope>
    <source>
        <strain evidence="3">ATCC 43989 / DSM 5975 / JCM 20966 / LMG 6465 / NBRC 14845 / NCIMB 13405 / ORS 571</strain>
    </source>
</reference>
<keyword evidence="2" id="KW-0378">Hydrolase</keyword>
<protein>
    <submittedName>
        <fullName evidence="2">Alpha/beta hydrolase</fullName>
    </submittedName>
</protein>
<organism evidence="2 3">
    <name type="scientific">Azorhizobium caulinodans (strain ATCC 43989 / DSM 5975 / JCM 20966 / LMG 6465 / NBRC 14845 / NCIMB 13405 / ORS 571)</name>
    <dbReference type="NCBI Taxonomy" id="438753"/>
    <lineage>
        <taxon>Bacteria</taxon>
        <taxon>Pseudomonadati</taxon>
        <taxon>Pseudomonadota</taxon>
        <taxon>Alphaproteobacteria</taxon>
        <taxon>Hyphomicrobiales</taxon>
        <taxon>Xanthobacteraceae</taxon>
        <taxon>Azorhizobium</taxon>
    </lineage>
</organism>
<dbReference type="HOGENOM" id="CLU_020336_50_3_5"/>
<dbReference type="GO" id="GO:0047570">
    <property type="term" value="F:3-oxoadipate enol-lactonase activity"/>
    <property type="evidence" value="ECO:0007669"/>
    <property type="project" value="InterPro"/>
</dbReference>
<dbReference type="Proteomes" id="UP000000270">
    <property type="component" value="Chromosome"/>
</dbReference>
<reference evidence="2 3" key="5">
    <citation type="journal article" date="2010" name="Appl. Environ. Microbiol.">
        <title>phrR-like gene praR of Azorhizobium caulinodans ORS571 is essential for symbiosis with Sesbania rostrata and is involved in expression of reb genes.</title>
        <authorList>
            <person name="Akiba N."/>
            <person name="Aono T."/>
            <person name="Toyazaki H."/>
            <person name="Sato S."/>
            <person name="Oyaizu H."/>
        </authorList>
    </citation>
    <scope>NUCLEOTIDE SEQUENCE [LARGE SCALE GENOMIC DNA]</scope>
    <source>
        <strain evidence="3">ATCC 43989 / DSM 5975 / JCM 20966 / LMG 6465 / NBRC 14845 / NCIMB 13405 / ORS 571</strain>
    </source>
</reference>
<dbReference type="Pfam" id="PF00561">
    <property type="entry name" value="Abhydrolase_1"/>
    <property type="match status" value="1"/>
</dbReference>
<sequence length="265" mass="27567">MPFLAIDGRTVHYALEGRTDAPVLLLANSLGTGFLVWDAVMPALAAHFNVLRYDMRGHGLSDAAPLGDEASGYSIVDLAGDALGLLDALGIAKAHVCGLSIGGMVAQHLGAHAPARVDRLVLCDTAMQIGPASVWNERVAGIRRDGLAAIAPGVMGRWFTDGFRERVPHIVRGYANMVARTTLDGYVGCALAVRDADLTASAARITAPTLVVVGDKDPSTPPAAAEAMAAAIPGARLEFIADASHIPCVEQPEVLARLLLSHLAG</sequence>
<dbReference type="ESTHER" id="azoc5-a8i5z7">
    <property type="family name" value="Carboxymethylbutenolide_lactonase"/>
</dbReference>